<dbReference type="EMBL" id="PJRQ01000024">
    <property type="protein sequence ID" value="PLR14918.1"/>
    <property type="molecule type" value="Genomic_DNA"/>
</dbReference>
<dbReference type="InterPro" id="IPR058163">
    <property type="entry name" value="LysR-type_TF_proteobact-type"/>
</dbReference>
<dbReference type="EMBL" id="CP026100">
    <property type="protein sequence ID" value="AYV49272.1"/>
    <property type="molecule type" value="Genomic_DNA"/>
</dbReference>
<sequence>MRLPPFGSLIALEAAYRHRGYSRAADELHVTHGAVSQQIRKLEEELGATLFRREGNDMVPTPVARRLAEHVAEALSILKAGVEGARQTQKGPLVVSATAAFASRWLVTRLARLAADTGEPDLQLRIEDRKADLRSDGVDIALRFGRGPWEGLESIPLLGERLFPVCSPGFLAAHPMSGPADLLTVPLLRHTGVHWAVWFRGMGLEPPQMITGIAFDDTSVMLDAAAQGIGVALARQGLSERDLRDGRLVRPFAGEVEVETGHHVVWRADAPRLARILKVRDWLLAEVGREAG</sequence>
<evidence type="ECO:0000313" key="9">
    <source>
        <dbReference type="Proteomes" id="UP000281192"/>
    </source>
</evidence>
<dbReference type="InterPro" id="IPR000847">
    <property type="entry name" value="LysR_HTH_N"/>
</dbReference>
<accession>A0A2N5CTC7</accession>
<evidence type="ECO:0000259" key="5">
    <source>
        <dbReference type="PROSITE" id="PS50931"/>
    </source>
</evidence>
<dbReference type="InterPro" id="IPR036390">
    <property type="entry name" value="WH_DNA-bd_sf"/>
</dbReference>
<feature type="domain" description="HTH lysR-type" evidence="5">
    <location>
        <begin position="4"/>
        <end position="61"/>
    </location>
</feature>
<dbReference type="AlphaFoldDB" id="A0A2N5CTC7"/>
<dbReference type="Proteomes" id="UP000234483">
    <property type="component" value="Unassembled WGS sequence"/>
</dbReference>
<protein>
    <submittedName>
        <fullName evidence="7">LysR family transcriptional regulator</fullName>
    </submittedName>
</protein>
<dbReference type="GO" id="GO:0006351">
    <property type="term" value="P:DNA-templated transcription"/>
    <property type="evidence" value="ECO:0007669"/>
    <property type="project" value="TreeGrafter"/>
</dbReference>
<evidence type="ECO:0000313" key="6">
    <source>
        <dbReference type="EMBL" id="AYV49272.1"/>
    </source>
</evidence>
<organism evidence="7 8">
    <name type="scientific">Caulobacter flavus</name>
    <dbReference type="NCBI Taxonomy" id="1679497"/>
    <lineage>
        <taxon>Bacteria</taxon>
        <taxon>Pseudomonadati</taxon>
        <taxon>Pseudomonadota</taxon>
        <taxon>Alphaproteobacteria</taxon>
        <taxon>Caulobacterales</taxon>
        <taxon>Caulobacteraceae</taxon>
        <taxon>Caulobacter</taxon>
    </lineage>
</organism>
<evidence type="ECO:0000256" key="4">
    <source>
        <dbReference type="ARBA" id="ARBA00023163"/>
    </source>
</evidence>
<gene>
    <name evidence="6" type="ORF">C1707_25180</name>
    <name evidence="7" type="ORF">CFHF_13235</name>
</gene>
<dbReference type="InterPro" id="IPR036388">
    <property type="entry name" value="WH-like_DNA-bd_sf"/>
</dbReference>
<keyword evidence="3" id="KW-0238">DNA-binding</keyword>
<keyword evidence="9" id="KW-1185">Reference proteome</keyword>
<keyword evidence="4" id="KW-0804">Transcription</keyword>
<dbReference type="PROSITE" id="PS50931">
    <property type="entry name" value="HTH_LYSR"/>
    <property type="match status" value="1"/>
</dbReference>
<evidence type="ECO:0000313" key="8">
    <source>
        <dbReference type="Proteomes" id="UP000234483"/>
    </source>
</evidence>
<dbReference type="GO" id="GO:0043565">
    <property type="term" value="F:sequence-specific DNA binding"/>
    <property type="evidence" value="ECO:0007669"/>
    <property type="project" value="TreeGrafter"/>
</dbReference>
<name>A0A2N5CTC7_9CAUL</name>
<evidence type="ECO:0000313" key="7">
    <source>
        <dbReference type="EMBL" id="PLR14918.1"/>
    </source>
</evidence>
<dbReference type="PANTHER" id="PTHR30537:SF74">
    <property type="entry name" value="HTH-TYPE TRANSCRIPTIONAL REGULATOR TRPI"/>
    <property type="match status" value="1"/>
</dbReference>
<dbReference type="InterPro" id="IPR005119">
    <property type="entry name" value="LysR_subst-bd"/>
</dbReference>
<dbReference type="PRINTS" id="PR00039">
    <property type="entry name" value="HTHLYSR"/>
</dbReference>
<proteinExistence type="inferred from homology"/>
<dbReference type="CDD" id="cd08432">
    <property type="entry name" value="PBP2_GcdR_TrpI_HvrB_AmpR_like"/>
    <property type="match status" value="1"/>
</dbReference>
<dbReference type="PANTHER" id="PTHR30537">
    <property type="entry name" value="HTH-TYPE TRANSCRIPTIONAL REGULATOR"/>
    <property type="match status" value="1"/>
</dbReference>
<dbReference type="GO" id="GO:0003700">
    <property type="term" value="F:DNA-binding transcription factor activity"/>
    <property type="evidence" value="ECO:0007669"/>
    <property type="project" value="InterPro"/>
</dbReference>
<dbReference type="Gene3D" id="3.40.190.10">
    <property type="entry name" value="Periplasmic binding protein-like II"/>
    <property type="match status" value="2"/>
</dbReference>
<dbReference type="SUPFAM" id="SSF46785">
    <property type="entry name" value="Winged helix' DNA-binding domain"/>
    <property type="match status" value="1"/>
</dbReference>
<keyword evidence="2" id="KW-0805">Transcription regulation</keyword>
<dbReference type="Proteomes" id="UP000281192">
    <property type="component" value="Chromosome"/>
</dbReference>
<reference evidence="7 8" key="1">
    <citation type="submission" date="2017-12" db="EMBL/GenBank/DDBJ databases">
        <title>The genome sequence of Caulobacter flavus CGMCC1 15093.</title>
        <authorList>
            <person name="Gao J."/>
            <person name="Mao X."/>
            <person name="Sun J."/>
        </authorList>
    </citation>
    <scope>NUCLEOTIDE SEQUENCE [LARGE SCALE GENOMIC DNA]</scope>
    <source>
        <strain evidence="7 8">CGMCC1 15093</strain>
    </source>
</reference>
<dbReference type="Gene3D" id="1.10.10.10">
    <property type="entry name" value="Winged helix-like DNA-binding domain superfamily/Winged helix DNA-binding domain"/>
    <property type="match status" value="1"/>
</dbReference>
<dbReference type="OrthoDB" id="9793571at2"/>
<reference evidence="6 9" key="2">
    <citation type="submission" date="2018-01" db="EMBL/GenBank/DDBJ databases">
        <title>Complete genome sequence of Caulobacter flavus RHGG3.</title>
        <authorList>
            <person name="Yang E."/>
        </authorList>
    </citation>
    <scope>NUCLEOTIDE SEQUENCE [LARGE SCALE GENOMIC DNA]</scope>
    <source>
        <strain evidence="6 9">RHGG3</strain>
    </source>
</reference>
<evidence type="ECO:0000256" key="3">
    <source>
        <dbReference type="ARBA" id="ARBA00023125"/>
    </source>
</evidence>
<dbReference type="Pfam" id="PF00126">
    <property type="entry name" value="HTH_1"/>
    <property type="match status" value="1"/>
</dbReference>
<dbReference type="SUPFAM" id="SSF53850">
    <property type="entry name" value="Periplasmic binding protein-like II"/>
    <property type="match status" value="1"/>
</dbReference>
<dbReference type="Pfam" id="PF03466">
    <property type="entry name" value="LysR_substrate"/>
    <property type="match status" value="1"/>
</dbReference>
<dbReference type="KEGG" id="cfh:C1707_25180"/>
<comment type="similarity">
    <text evidence="1">Belongs to the LysR transcriptional regulatory family.</text>
</comment>
<evidence type="ECO:0000256" key="1">
    <source>
        <dbReference type="ARBA" id="ARBA00009437"/>
    </source>
</evidence>
<dbReference type="RefSeq" id="WP_101713456.1">
    <property type="nucleotide sequence ID" value="NZ_CP026100.1"/>
</dbReference>
<evidence type="ECO:0000256" key="2">
    <source>
        <dbReference type="ARBA" id="ARBA00023015"/>
    </source>
</evidence>